<dbReference type="EMBL" id="CP012673">
    <property type="protein sequence ID" value="AUX40420.1"/>
    <property type="molecule type" value="Genomic_DNA"/>
</dbReference>
<evidence type="ECO:0008006" key="5">
    <source>
        <dbReference type="Google" id="ProtNLM"/>
    </source>
</evidence>
<feature type="signal peptide" evidence="2">
    <location>
        <begin position="1"/>
        <end position="21"/>
    </location>
</feature>
<keyword evidence="2" id="KW-0732">Signal</keyword>
<feature type="compositionally biased region" description="Basic and acidic residues" evidence="1">
    <location>
        <begin position="468"/>
        <end position="487"/>
    </location>
</feature>
<dbReference type="OrthoDB" id="5495491at2"/>
<name>A0A2L0EMB3_SORCE</name>
<evidence type="ECO:0000256" key="2">
    <source>
        <dbReference type="SAM" id="SignalP"/>
    </source>
</evidence>
<feature type="region of interest" description="Disordered" evidence="1">
    <location>
        <begin position="230"/>
        <end position="249"/>
    </location>
</feature>
<dbReference type="Proteomes" id="UP000238348">
    <property type="component" value="Chromosome"/>
</dbReference>
<feature type="compositionally biased region" description="Low complexity" evidence="1">
    <location>
        <begin position="450"/>
        <end position="459"/>
    </location>
</feature>
<protein>
    <recommendedName>
        <fullName evidence="5">Secreted protein</fullName>
    </recommendedName>
</protein>
<evidence type="ECO:0000313" key="3">
    <source>
        <dbReference type="EMBL" id="AUX40420.1"/>
    </source>
</evidence>
<dbReference type="PROSITE" id="PS51257">
    <property type="entry name" value="PROKAR_LIPOPROTEIN"/>
    <property type="match status" value="1"/>
</dbReference>
<feature type="region of interest" description="Disordered" evidence="1">
    <location>
        <begin position="445"/>
        <end position="488"/>
    </location>
</feature>
<feature type="chain" id="PRO_5014862655" description="Secreted protein" evidence="2">
    <location>
        <begin position="22"/>
        <end position="656"/>
    </location>
</feature>
<proteinExistence type="predicted"/>
<dbReference type="AlphaFoldDB" id="A0A2L0EMB3"/>
<evidence type="ECO:0000313" key="4">
    <source>
        <dbReference type="Proteomes" id="UP000238348"/>
    </source>
</evidence>
<gene>
    <name evidence="3" type="ORF">SOCE26_018210</name>
</gene>
<organism evidence="3 4">
    <name type="scientific">Sorangium cellulosum</name>
    <name type="common">Polyangium cellulosum</name>
    <dbReference type="NCBI Taxonomy" id="56"/>
    <lineage>
        <taxon>Bacteria</taxon>
        <taxon>Pseudomonadati</taxon>
        <taxon>Myxococcota</taxon>
        <taxon>Polyangia</taxon>
        <taxon>Polyangiales</taxon>
        <taxon>Polyangiaceae</taxon>
        <taxon>Sorangium</taxon>
    </lineage>
</organism>
<sequence length="656" mass="67463">MKRAALLLPIALLAACAGAPAPERGPAAPLAAAARPAGVEPAVVAAQPAGAQPVAAPAGLSSVLRIADPQRTWADVMQRLPGTPFGMLLSSAGPRGPEIMLEGSLGPALASLVDLNKPIDVALFGTTGARPVVSLAVPEKEVPRLHDGFALKEHRGLLRVERAREAKPDAEAPPTACAFEPGERRGGARLLCAEDAKDLEAAAPYLVKVVGREPIAADVQFEILGSTIREGVKDDPDADDEDDDSHAGRLGQEIGDALLRDLDSVSIDLTLGRAAIEVGLGMRFASRSSPFMAALAPAVPADAAPPPAFLRLPGDAAIALYTQGASRAELTPLREALFRAIRDDMVADGYDGPRLDRLLERLGGLVLTGGPLVLGAGGDRAAAQKALVAYQDSKGAQGGKDAAARAQKAARRALQGWILVAVEEPAQTWITGVKELLQMGEELDRHREGASAAGNTAAGAGAGAAGGAKKDGAPKGGAKKDTDKERTTPTLVRAPAALPAGTLHVELRTRPLTKDAPPAHTTHLYIVPAGQRTWIGISEDDAALVDRLRVATEPGRDARTLGAGPGAELAQQRGALAGGLFSLAGWAMLAANGETTAALDDAAEDFAGLAALPARGEVPMPLEVTSEVLGSGASRVDVRVRLPDAGIQDVIALLMR</sequence>
<dbReference type="RefSeq" id="WP_104978223.1">
    <property type="nucleotide sequence ID" value="NZ_CP012673.1"/>
</dbReference>
<accession>A0A2L0EMB3</accession>
<evidence type="ECO:0000256" key="1">
    <source>
        <dbReference type="SAM" id="MobiDB-lite"/>
    </source>
</evidence>
<reference evidence="3 4" key="1">
    <citation type="submission" date="2015-09" db="EMBL/GenBank/DDBJ databases">
        <title>Sorangium comparison.</title>
        <authorList>
            <person name="Zaburannyi N."/>
            <person name="Bunk B."/>
            <person name="Overmann J."/>
            <person name="Mueller R."/>
        </authorList>
    </citation>
    <scope>NUCLEOTIDE SEQUENCE [LARGE SCALE GENOMIC DNA]</scope>
    <source>
        <strain evidence="3 4">So ce26</strain>
    </source>
</reference>